<reference evidence="2 3" key="1">
    <citation type="journal article" date="2019" name="Sci. Rep.">
        <title>Orb-weaving spider Araneus ventricosus genome elucidates the spidroin gene catalogue.</title>
        <authorList>
            <person name="Kono N."/>
            <person name="Nakamura H."/>
            <person name="Ohtoshi R."/>
            <person name="Moran D.A.P."/>
            <person name="Shinohara A."/>
            <person name="Yoshida Y."/>
            <person name="Fujiwara M."/>
            <person name="Mori M."/>
            <person name="Tomita M."/>
            <person name="Arakawa K."/>
        </authorList>
    </citation>
    <scope>NUCLEOTIDE SEQUENCE [LARGE SCALE GENOMIC DNA]</scope>
</reference>
<accession>A0A4Y2IUI4</accession>
<proteinExistence type="predicted"/>
<dbReference type="SUPFAM" id="SSF52087">
    <property type="entry name" value="CRAL/TRIO domain"/>
    <property type="match status" value="1"/>
</dbReference>
<gene>
    <name evidence="2" type="ORF">AVEN_227761_1</name>
</gene>
<name>A0A4Y2IUI4_ARAVE</name>
<dbReference type="PANTHER" id="PTHR10174:SF130">
    <property type="entry name" value="ALPHA-TOCOPHEROL TRANSFER PROTEIN-LIKE"/>
    <property type="match status" value="1"/>
</dbReference>
<dbReference type="Proteomes" id="UP000499080">
    <property type="component" value="Unassembled WGS sequence"/>
</dbReference>
<dbReference type="PANTHER" id="PTHR10174">
    <property type="entry name" value="ALPHA-TOCOPHEROL TRANSFER PROTEIN-RELATED"/>
    <property type="match status" value="1"/>
</dbReference>
<dbReference type="EMBL" id="BGPR01002952">
    <property type="protein sequence ID" value="GBM81503.1"/>
    <property type="molecule type" value="Genomic_DNA"/>
</dbReference>
<sequence length="188" mass="22038">MNAVYNASVFQIFFSDKIDYKKYTFGERFYTDVLACHNLIENPVNQICGVTFLFDYEGFNIQAFLAYTPGWVRTFLSSFLDAFPFRVKAVYLVNVPTLFSTVYKLAQPFLPKRTQERVFFHSRNGDWRNLHASIPREVLHEQYGGKIKNDDLINCLVNIEDLEKKFLKSFAFGSLENQHRRKSMKVLC</sequence>
<protein>
    <recommendedName>
        <fullName evidence="1">CRAL-TRIO domain-containing protein</fullName>
    </recommendedName>
</protein>
<dbReference type="Pfam" id="PF00650">
    <property type="entry name" value="CRAL_TRIO"/>
    <property type="match status" value="1"/>
</dbReference>
<dbReference type="Gene3D" id="3.40.525.10">
    <property type="entry name" value="CRAL-TRIO lipid binding domain"/>
    <property type="match status" value="1"/>
</dbReference>
<comment type="caution">
    <text evidence="2">The sequence shown here is derived from an EMBL/GenBank/DDBJ whole genome shotgun (WGS) entry which is preliminary data.</text>
</comment>
<organism evidence="2 3">
    <name type="scientific">Araneus ventricosus</name>
    <name type="common">Orbweaver spider</name>
    <name type="synonym">Epeira ventricosa</name>
    <dbReference type="NCBI Taxonomy" id="182803"/>
    <lineage>
        <taxon>Eukaryota</taxon>
        <taxon>Metazoa</taxon>
        <taxon>Ecdysozoa</taxon>
        <taxon>Arthropoda</taxon>
        <taxon>Chelicerata</taxon>
        <taxon>Arachnida</taxon>
        <taxon>Araneae</taxon>
        <taxon>Araneomorphae</taxon>
        <taxon>Entelegynae</taxon>
        <taxon>Araneoidea</taxon>
        <taxon>Araneidae</taxon>
        <taxon>Araneus</taxon>
    </lineage>
</organism>
<feature type="domain" description="CRAL-TRIO" evidence="1">
    <location>
        <begin position="1"/>
        <end position="151"/>
    </location>
</feature>
<evidence type="ECO:0000313" key="3">
    <source>
        <dbReference type="Proteomes" id="UP000499080"/>
    </source>
</evidence>
<evidence type="ECO:0000313" key="2">
    <source>
        <dbReference type="EMBL" id="GBM81503.1"/>
    </source>
</evidence>
<dbReference type="InterPro" id="IPR001251">
    <property type="entry name" value="CRAL-TRIO_dom"/>
</dbReference>
<dbReference type="CDD" id="cd00170">
    <property type="entry name" value="SEC14"/>
    <property type="match status" value="1"/>
</dbReference>
<dbReference type="PROSITE" id="PS50191">
    <property type="entry name" value="CRAL_TRIO"/>
    <property type="match status" value="1"/>
</dbReference>
<dbReference type="PRINTS" id="PR00180">
    <property type="entry name" value="CRETINALDHBP"/>
</dbReference>
<dbReference type="GO" id="GO:0016020">
    <property type="term" value="C:membrane"/>
    <property type="evidence" value="ECO:0007669"/>
    <property type="project" value="TreeGrafter"/>
</dbReference>
<dbReference type="AlphaFoldDB" id="A0A4Y2IUI4"/>
<evidence type="ECO:0000259" key="1">
    <source>
        <dbReference type="PROSITE" id="PS50191"/>
    </source>
</evidence>
<dbReference type="SMART" id="SM00516">
    <property type="entry name" value="SEC14"/>
    <property type="match status" value="1"/>
</dbReference>
<dbReference type="InterPro" id="IPR036865">
    <property type="entry name" value="CRAL-TRIO_dom_sf"/>
</dbReference>
<dbReference type="OrthoDB" id="6432908at2759"/>
<keyword evidence="3" id="KW-1185">Reference proteome</keyword>
<dbReference type="GO" id="GO:1902936">
    <property type="term" value="F:phosphatidylinositol bisphosphate binding"/>
    <property type="evidence" value="ECO:0007669"/>
    <property type="project" value="TreeGrafter"/>
</dbReference>